<dbReference type="CDD" id="cd13959">
    <property type="entry name" value="PT_UbiA_COQ2"/>
    <property type="match status" value="1"/>
</dbReference>
<dbReference type="PANTHER" id="PTHR11048">
    <property type="entry name" value="PRENYLTRANSFERASES"/>
    <property type="match status" value="1"/>
</dbReference>
<dbReference type="Pfam" id="PF01040">
    <property type="entry name" value="UbiA"/>
    <property type="match status" value="1"/>
</dbReference>
<evidence type="ECO:0000256" key="4">
    <source>
        <dbReference type="ARBA" id="ARBA00005985"/>
    </source>
</evidence>
<dbReference type="InterPro" id="IPR000537">
    <property type="entry name" value="UbiA_prenyltransferase"/>
</dbReference>
<proteinExistence type="inferred from homology"/>
<dbReference type="GO" id="GO:0140722">
    <property type="term" value="P:mycophenolic acid biosynthetic process"/>
    <property type="evidence" value="ECO:0007669"/>
    <property type="project" value="UniProtKB-ARBA"/>
</dbReference>
<comment type="cofactor">
    <cofactor evidence="1">
        <name>Mg(2+)</name>
        <dbReference type="ChEBI" id="CHEBI:18420"/>
    </cofactor>
</comment>
<reference evidence="10 11" key="1">
    <citation type="journal article" date="2023" name="IMA Fungus">
        <title>Comparative genomic study of the Penicillium genus elucidates a diverse pangenome and 15 lateral gene transfer events.</title>
        <authorList>
            <person name="Petersen C."/>
            <person name="Sorensen T."/>
            <person name="Nielsen M.R."/>
            <person name="Sondergaard T.E."/>
            <person name="Sorensen J.L."/>
            <person name="Fitzpatrick D.A."/>
            <person name="Frisvad J.C."/>
            <person name="Nielsen K.L."/>
        </authorList>
    </citation>
    <scope>NUCLEOTIDE SEQUENCE [LARGE SCALE GENOMIC DNA]</scope>
    <source>
        <strain evidence="10 11">IBT 35679</strain>
    </source>
</reference>
<evidence type="ECO:0000256" key="6">
    <source>
        <dbReference type="ARBA" id="ARBA00022692"/>
    </source>
</evidence>
<evidence type="ECO:0000256" key="3">
    <source>
        <dbReference type="ARBA" id="ARBA00004721"/>
    </source>
</evidence>
<keyword evidence="6 9" id="KW-0812">Transmembrane</keyword>
<evidence type="ECO:0000256" key="5">
    <source>
        <dbReference type="ARBA" id="ARBA00022679"/>
    </source>
</evidence>
<evidence type="ECO:0000313" key="11">
    <source>
        <dbReference type="Proteomes" id="UP001220324"/>
    </source>
</evidence>
<dbReference type="EMBL" id="JAQIZZ010000005">
    <property type="protein sequence ID" value="KAJ5541419.1"/>
    <property type="molecule type" value="Genomic_DNA"/>
</dbReference>
<evidence type="ECO:0000256" key="7">
    <source>
        <dbReference type="ARBA" id="ARBA00022989"/>
    </source>
</evidence>
<dbReference type="InterPro" id="IPR044878">
    <property type="entry name" value="UbiA_sf"/>
</dbReference>
<organism evidence="10 11">
    <name type="scientific">Penicillium frequentans</name>
    <dbReference type="NCBI Taxonomy" id="3151616"/>
    <lineage>
        <taxon>Eukaryota</taxon>
        <taxon>Fungi</taxon>
        <taxon>Dikarya</taxon>
        <taxon>Ascomycota</taxon>
        <taxon>Pezizomycotina</taxon>
        <taxon>Eurotiomycetes</taxon>
        <taxon>Eurotiomycetidae</taxon>
        <taxon>Eurotiales</taxon>
        <taxon>Aspergillaceae</taxon>
        <taxon>Penicillium</taxon>
    </lineage>
</organism>
<feature type="transmembrane region" description="Helical" evidence="9">
    <location>
        <begin position="38"/>
        <end position="61"/>
    </location>
</feature>
<dbReference type="Gene3D" id="1.20.120.1780">
    <property type="entry name" value="UbiA prenyltransferase"/>
    <property type="match status" value="1"/>
</dbReference>
<accession>A0AAD6CWG0</accession>
<feature type="transmembrane region" description="Helical" evidence="9">
    <location>
        <begin position="295"/>
        <end position="315"/>
    </location>
</feature>
<protein>
    <submittedName>
        <fullName evidence="10">4-hydroxybenzoate polyprenyl transferase</fullName>
    </submittedName>
</protein>
<dbReference type="FunFam" id="1.20.120.1780:FF:000001">
    <property type="entry name" value="4-hydroxybenzoate octaprenyltransferase"/>
    <property type="match status" value="1"/>
</dbReference>
<dbReference type="Proteomes" id="UP001220324">
    <property type="component" value="Unassembled WGS sequence"/>
</dbReference>
<evidence type="ECO:0000256" key="8">
    <source>
        <dbReference type="ARBA" id="ARBA00023136"/>
    </source>
</evidence>
<feature type="transmembrane region" description="Helical" evidence="9">
    <location>
        <begin position="266"/>
        <end position="288"/>
    </location>
</feature>
<dbReference type="InterPro" id="IPR039653">
    <property type="entry name" value="Prenyltransferase"/>
</dbReference>
<keyword evidence="11" id="KW-1185">Reference proteome</keyword>
<comment type="similarity">
    <text evidence="4">Belongs to the UbiA prenyltransferase family.</text>
</comment>
<dbReference type="GO" id="GO:0006744">
    <property type="term" value="P:ubiquinone biosynthetic process"/>
    <property type="evidence" value="ECO:0007669"/>
    <property type="project" value="TreeGrafter"/>
</dbReference>
<comment type="caution">
    <text evidence="10">The sequence shown here is derived from an EMBL/GenBank/DDBJ whole genome shotgun (WGS) entry which is preliminary data.</text>
</comment>
<feature type="transmembrane region" description="Helical" evidence="9">
    <location>
        <begin position="241"/>
        <end position="260"/>
    </location>
</feature>
<comment type="subcellular location">
    <subcellularLocation>
        <location evidence="2">Membrane</location>
        <topology evidence="2">Multi-pass membrane protein</topology>
    </subcellularLocation>
</comment>
<evidence type="ECO:0000256" key="2">
    <source>
        <dbReference type="ARBA" id="ARBA00004141"/>
    </source>
</evidence>
<keyword evidence="7 9" id="KW-1133">Transmembrane helix</keyword>
<gene>
    <name evidence="10" type="ORF">N7494_006495</name>
</gene>
<feature type="transmembrane region" description="Helical" evidence="9">
    <location>
        <begin position="139"/>
        <end position="157"/>
    </location>
</feature>
<sequence length="341" mass="37416">MEKTASKFAAYQRPTSGIFPFLPEAWVPYAELMRLDRLGGFITFYLPCIFGLAYATAIAAVQPSLLLLVDRSITIFLCCVLARGSSCAWNDSVDRDFDKKVERCSVRPIARGAVTRSQANTWAIVQLAMMVLLVTRMPMAVMKYLGAIVVLGMAYPFAKRYTYYPQAVLGTTFGVGSLLCARSVHVFPMEKEFLAPSMCVVLVNTLWSMIYDTIYAHQDVADDIHVGVKGMAVKYQNCTKLVCSIMCAPMIGLLTAIGALTELGPLYYACALGGGAASLAATISCVNLKDDKNCAWWFSHGYTMFGMSVLAGFLADSLSNTVPASEFMDMYHNSSWIHTEL</sequence>
<evidence type="ECO:0000256" key="9">
    <source>
        <dbReference type="SAM" id="Phobius"/>
    </source>
</evidence>
<dbReference type="GO" id="GO:0008412">
    <property type="term" value="F:4-hydroxybenzoate polyprenyltransferase activity"/>
    <property type="evidence" value="ECO:0007669"/>
    <property type="project" value="TreeGrafter"/>
</dbReference>
<name>A0AAD6CWG0_9EURO</name>
<keyword evidence="8 9" id="KW-0472">Membrane</keyword>
<dbReference type="AlphaFoldDB" id="A0AAD6CWG0"/>
<comment type="pathway">
    <text evidence="3">Secondary metabolite biosynthesis; terpenoid biosynthesis.</text>
</comment>
<keyword evidence="5 10" id="KW-0808">Transferase</keyword>
<evidence type="ECO:0000313" key="10">
    <source>
        <dbReference type="EMBL" id="KAJ5541419.1"/>
    </source>
</evidence>
<dbReference type="PANTHER" id="PTHR11048:SF39">
    <property type="entry name" value="POLYPRENYL TRANSFERASE AUSN"/>
    <property type="match status" value="1"/>
</dbReference>
<evidence type="ECO:0000256" key="1">
    <source>
        <dbReference type="ARBA" id="ARBA00001946"/>
    </source>
</evidence>
<dbReference type="GO" id="GO:0005743">
    <property type="term" value="C:mitochondrial inner membrane"/>
    <property type="evidence" value="ECO:0007669"/>
    <property type="project" value="TreeGrafter"/>
</dbReference>
<dbReference type="Gene3D" id="1.10.357.140">
    <property type="entry name" value="UbiA prenyltransferase"/>
    <property type="match status" value="1"/>
</dbReference>
<dbReference type="FunFam" id="1.10.357.140:FF:000008">
    <property type="entry name" value="4-hydroxybenzoate octaprenyltransferase"/>
    <property type="match status" value="1"/>
</dbReference>